<keyword evidence="4" id="KW-0460">Magnesium</keyword>
<dbReference type="InterPro" id="IPR008380">
    <property type="entry name" value="HAD-SF_hydro_IG_5-nucl"/>
</dbReference>
<dbReference type="SUPFAM" id="SSF56784">
    <property type="entry name" value="HAD-like"/>
    <property type="match status" value="1"/>
</dbReference>
<comment type="similarity">
    <text evidence="1">Belongs to the 5'(3')-deoxyribonucleotidase family.</text>
</comment>
<evidence type="ECO:0000256" key="2">
    <source>
        <dbReference type="ARBA" id="ARBA00022723"/>
    </source>
</evidence>
<evidence type="ECO:0000256" key="3">
    <source>
        <dbReference type="ARBA" id="ARBA00022801"/>
    </source>
</evidence>
<dbReference type="GO" id="GO:0046872">
    <property type="term" value="F:metal ion binding"/>
    <property type="evidence" value="ECO:0007669"/>
    <property type="project" value="UniProtKB-KW"/>
</dbReference>
<dbReference type="EMBL" id="OB660748">
    <property type="protein sequence ID" value="CAD7226111.1"/>
    <property type="molecule type" value="Genomic_DNA"/>
</dbReference>
<dbReference type="Pfam" id="PF05761">
    <property type="entry name" value="5_nucleotid"/>
    <property type="match status" value="2"/>
</dbReference>
<proteinExistence type="inferred from homology"/>
<evidence type="ECO:0000256" key="1">
    <source>
        <dbReference type="ARBA" id="ARBA00009589"/>
    </source>
</evidence>
<dbReference type="PANTHER" id="PTHR12103">
    <property type="entry name" value="5'-NUCLEOTIDASE DOMAIN-CONTAINING"/>
    <property type="match status" value="1"/>
</dbReference>
<dbReference type="PANTHER" id="PTHR12103:SF12">
    <property type="entry name" value="FI20020P1"/>
    <property type="match status" value="1"/>
</dbReference>
<protein>
    <submittedName>
        <fullName evidence="5">Uncharacterized protein</fullName>
    </submittedName>
</protein>
<evidence type="ECO:0000256" key="4">
    <source>
        <dbReference type="ARBA" id="ARBA00022842"/>
    </source>
</evidence>
<accession>A0A7R8WB51</accession>
<name>A0A7R8WB51_9CRUS</name>
<reference evidence="5" key="1">
    <citation type="submission" date="2020-11" db="EMBL/GenBank/DDBJ databases">
        <authorList>
            <person name="Tran Van P."/>
        </authorList>
    </citation>
    <scope>NUCLEOTIDE SEQUENCE</scope>
</reference>
<dbReference type="InterPro" id="IPR023214">
    <property type="entry name" value="HAD_sf"/>
</dbReference>
<keyword evidence="3" id="KW-0378">Hydrolase</keyword>
<gene>
    <name evidence="5" type="ORF">CTOB1V02_LOCUS4036</name>
</gene>
<dbReference type="OrthoDB" id="409330at2759"/>
<dbReference type="GO" id="GO:0008253">
    <property type="term" value="F:5'-nucleotidase activity"/>
    <property type="evidence" value="ECO:0007669"/>
    <property type="project" value="TreeGrafter"/>
</dbReference>
<organism evidence="5">
    <name type="scientific">Cyprideis torosa</name>
    <dbReference type="NCBI Taxonomy" id="163714"/>
    <lineage>
        <taxon>Eukaryota</taxon>
        <taxon>Metazoa</taxon>
        <taxon>Ecdysozoa</taxon>
        <taxon>Arthropoda</taxon>
        <taxon>Crustacea</taxon>
        <taxon>Oligostraca</taxon>
        <taxon>Ostracoda</taxon>
        <taxon>Podocopa</taxon>
        <taxon>Podocopida</taxon>
        <taxon>Cytherocopina</taxon>
        <taxon>Cytheroidea</taxon>
        <taxon>Cytherideidae</taxon>
        <taxon>Cyprideis</taxon>
    </lineage>
</organism>
<keyword evidence="2" id="KW-0479">Metal-binding</keyword>
<dbReference type="InterPro" id="IPR036412">
    <property type="entry name" value="HAD-like_sf"/>
</dbReference>
<sequence length="441" mass="51385">MIWRTLDLRNQTNRILCLACASMTNITTSKSFSFSVVNMKDDVWRRYNKLKHLCMSKRLPADVDPDGVFATCSTALSRISTYGFDYDYTLANYSLNLSELIYLLGRDILIKKFKYPEELMDYPVLTNFFIRGLHYDISHGLFMKVDSFSKIQRRGVYRGTRRVSSKEVTRIFGEIPRIPHHRLEGGITEFAQLSDFFAISEMSLLANTADMLAERGIQYHPEILYTDVSAAIGRAHPLMHEIVAECPAPYVRVNPLLPTFLERLHQEGKNVFLLTNSPFFFVKIDTMTHYPSWKPVSRLEKNHVYIQGDSKSLQNIMNWQPGQIIYFGDHPYADLADVHVLHGWRAGAIVPELKREILVTNSDAVKRKTNWLQALTNFYEEEQSNLQYDLKAREQILDEIYHMRYCDIYTASITNLLNYSINHTFQPRRGALPHEFKYWFM</sequence>
<dbReference type="Gene3D" id="3.40.50.1000">
    <property type="entry name" value="HAD superfamily/HAD-like"/>
    <property type="match status" value="1"/>
</dbReference>
<dbReference type="AlphaFoldDB" id="A0A7R8WB51"/>
<evidence type="ECO:0000313" key="5">
    <source>
        <dbReference type="EMBL" id="CAD7226111.1"/>
    </source>
</evidence>